<gene>
    <name evidence="2" type="ORF">JWS04_25695</name>
</gene>
<keyword evidence="3" id="KW-1185">Reference proteome</keyword>
<sequence length="204" mass="21509">MTTLSQTSISPAAFSAPLARSYIEQVHGAASGISGILPVCVFHEHLSGTVTHHQVGDVDGMLAAIMPHAGTPGANVYMPLCVMRRDLPRRKKGGEDDVIAVIALVADMDADTGKVGAMPIEPSFVIETSPDNSQQVILFDKPMSPVDAKPLAVALQRATGADYGTADISHVWRIPGTLNWPSEAKIKRGRSPGPFLVHLRGGAA</sequence>
<evidence type="ECO:0000259" key="1">
    <source>
        <dbReference type="Pfam" id="PF16793"/>
    </source>
</evidence>
<name>A0ABS4A1X2_9BRAD</name>
<reference evidence="2 3" key="1">
    <citation type="submission" date="2021-03" db="EMBL/GenBank/DDBJ databases">
        <title>Genome Sequence of Bradyrhizobium vignae strain ISRA400.</title>
        <authorList>
            <person name="Tisa L.S."/>
            <person name="Svistoonoff S."/>
            <person name="Hocher V."/>
            <person name="Fall S."/>
            <person name="Zaiya A."/>
            <person name="Naing D."/>
            <person name="Niang N."/>
            <person name="Diouf A."/>
            <person name="Dasylva M.C."/>
            <person name="Toure O."/>
            <person name="Gueye M."/>
            <person name="Gully D."/>
            <person name="Tisseyre P."/>
            <person name="Simpson S."/>
            <person name="Morris K."/>
            <person name="Thomas W.K."/>
        </authorList>
    </citation>
    <scope>NUCLEOTIDE SEQUENCE [LARGE SCALE GENOMIC DNA]</scope>
    <source>
        <strain evidence="2 3">ISRA400</strain>
    </source>
</reference>
<comment type="caution">
    <text evidence="2">The sequence shown here is derived from an EMBL/GenBank/DDBJ whole genome shotgun (WGS) entry which is preliminary data.</text>
</comment>
<organism evidence="2 3">
    <name type="scientific">Bradyrhizobium vignae</name>
    <dbReference type="NCBI Taxonomy" id="1549949"/>
    <lineage>
        <taxon>Bacteria</taxon>
        <taxon>Pseudomonadati</taxon>
        <taxon>Pseudomonadota</taxon>
        <taxon>Alphaproteobacteria</taxon>
        <taxon>Hyphomicrobiales</taxon>
        <taxon>Nitrobacteraceae</taxon>
        <taxon>Bradyrhizobium</taxon>
    </lineage>
</organism>
<dbReference type="Gene3D" id="3.30.70.1790">
    <property type="entry name" value="RepB DNA-primase, N-terminal domain"/>
    <property type="match status" value="1"/>
</dbReference>
<feature type="domain" description="RepB-like DNA primase" evidence="1">
    <location>
        <begin position="120"/>
        <end position="191"/>
    </location>
</feature>
<accession>A0ABS4A1X2</accession>
<dbReference type="InterPro" id="IPR039459">
    <property type="entry name" value="RepB-like_DNA_primase_dom"/>
</dbReference>
<dbReference type="Proteomes" id="UP000669317">
    <property type="component" value="Unassembled WGS sequence"/>
</dbReference>
<proteinExistence type="predicted"/>
<protein>
    <recommendedName>
        <fullName evidence="1">RepB-like DNA primase domain-containing protein</fullName>
    </recommendedName>
</protein>
<evidence type="ECO:0000313" key="3">
    <source>
        <dbReference type="Proteomes" id="UP000669317"/>
    </source>
</evidence>
<dbReference type="Pfam" id="PF16793">
    <property type="entry name" value="RepB_primase"/>
    <property type="match status" value="1"/>
</dbReference>
<dbReference type="RefSeq" id="WP_209296016.1">
    <property type="nucleotide sequence ID" value="NZ_JAGIKT010000064.1"/>
</dbReference>
<evidence type="ECO:0000313" key="2">
    <source>
        <dbReference type="EMBL" id="MBP0114407.1"/>
    </source>
</evidence>
<dbReference type="EMBL" id="JAGIKT010000064">
    <property type="protein sequence ID" value="MBP0114407.1"/>
    <property type="molecule type" value="Genomic_DNA"/>
</dbReference>